<evidence type="ECO:0000313" key="3">
    <source>
        <dbReference type="Proteomes" id="UP000565576"/>
    </source>
</evidence>
<evidence type="ECO:0000313" key="2">
    <source>
        <dbReference type="EMBL" id="MBB6487939.1"/>
    </source>
</evidence>
<evidence type="ECO:0000259" key="1">
    <source>
        <dbReference type="Pfam" id="PF18753"/>
    </source>
</evidence>
<proteinExistence type="predicted"/>
<gene>
    <name evidence="2" type="ORF">GGD46_005249</name>
</gene>
<name>A0A7X0IVJ9_9HYPH</name>
<dbReference type="InterPro" id="IPR041180">
    <property type="entry name" value="Nmad2"/>
</dbReference>
<reference evidence="2 3" key="1">
    <citation type="submission" date="2020-08" db="EMBL/GenBank/DDBJ databases">
        <title>Genomic Encyclopedia of Type Strains, Phase IV (KMG-V): Genome sequencing to study the core and pangenomes of soil and plant-associated prokaryotes.</title>
        <authorList>
            <person name="Whitman W."/>
        </authorList>
    </citation>
    <scope>NUCLEOTIDE SEQUENCE [LARGE SCALE GENOMIC DNA]</scope>
    <source>
        <strain evidence="2 3">SEMIA 4060</strain>
    </source>
</reference>
<feature type="domain" description="Nucleotide modification associated" evidence="1">
    <location>
        <begin position="2"/>
        <end position="200"/>
    </location>
</feature>
<dbReference type="AlphaFoldDB" id="A0A7X0IVJ9"/>
<dbReference type="RefSeq" id="WP_184709259.1">
    <property type="nucleotide sequence ID" value="NZ_JACHBG010000017.1"/>
</dbReference>
<dbReference type="Proteomes" id="UP000565576">
    <property type="component" value="Unassembled WGS sequence"/>
</dbReference>
<dbReference type="EMBL" id="JACHBG010000017">
    <property type="protein sequence ID" value="MBB6487939.1"/>
    <property type="molecule type" value="Genomic_DNA"/>
</dbReference>
<dbReference type="Pfam" id="PF18753">
    <property type="entry name" value="Nmad2"/>
    <property type="match status" value="1"/>
</dbReference>
<comment type="caution">
    <text evidence="2">The sequence shown here is derived from an EMBL/GenBank/DDBJ whole genome shotgun (WGS) entry which is preliminary data.</text>
</comment>
<sequence>MSVYIYVVARDFGFAPNPFHGVCTLATCKPIVRRMAAEGDWIFGMGGTKLGAVGRCIFAMQVTECMQFDEYWADPRFKDKRPVRNGSRTMMLGDNIYHRANGQWQQLDSHHSRPDGSPDIHNIKTDTGTDRVLISKHFFYFGKDAPEVPKEILEKIRYKNLRGHRVYLDDQCRELLDWLTATQSKNLNRVVDDPFQFHQSAARYSVSDDKILD</sequence>
<organism evidence="2 3">
    <name type="scientific">Rhizobium lusitanum</name>
    <dbReference type="NCBI Taxonomy" id="293958"/>
    <lineage>
        <taxon>Bacteria</taxon>
        <taxon>Pseudomonadati</taxon>
        <taxon>Pseudomonadota</taxon>
        <taxon>Alphaproteobacteria</taxon>
        <taxon>Hyphomicrobiales</taxon>
        <taxon>Rhizobiaceae</taxon>
        <taxon>Rhizobium/Agrobacterium group</taxon>
        <taxon>Rhizobium</taxon>
    </lineage>
</organism>
<accession>A0A7X0IVJ9</accession>
<protein>
    <recommendedName>
        <fullName evidence="1">Nucleotide modification associated domain-containing protein</fullName>
    </recommendedName>
</protein>